<dbReference type="AlphaFoldDB" id="A0A1R4KEE2"/>
<keyword evidence="3" id="KW-1185">Reference proteome</keyword>
<accession>A0A1R4KEE2</accession>
<dbReference type="Pfam" id="PF13338">
    <property type="entry name" value="AbiEi_4"/>
    <property type="match status" value="1"/>
</dbReference>
<protein>
    <recommendedName>
        <fullName evidence="1">AbiEi antitoxin N-terminal domain-containing protein</fullName>
    </recommendedName>
</protein>
<proteinExistence type="predicted"/>
<evidence type="ECO:0000313" key="3">
    <source>
        <dbReference type="Proteomes" id="UP000188342"/>
    </source>
</evidence>
<name>A0A1R4KEE2_9ACTN</name>
<evidence type="ECO:0000313" key="2">
    <source>
        <dbReference type="EMBL" id="SJN42629.1"/>
    </source>
</evidence>
<organism evidence="2 3">
    <name type="scientific">Luteococcus japonicus LSP_Lj1</name>
    <dbReference type="NCBI Taxonomy" id="1255658"/>
    <lineage>
        <taxon>Bacteria</taxon>
        <taxon>Bacillati</taxon>
        <taxon>Actinomycetota</taxon>
        <taxon>Actinomycetes</taxon>
        <taxon>Propionibacteriales</taxon>
        <taxon>Propionibacteriaceae</taxon>
        <taxon>Luteococcus</taxon>
    </lineage>
</organism>
<dbReference type="STRING" id="1255658.FM114_13590"/>
<dbReference type="EMBL" id="FUKQ01000049">
    <property type="protein sequence ID" value="SJN42629.1"/>
    <property type="molecule type" value="Genomic_DNA"/>
</dbReference>
<gene>
    <name evidence="2" type="ORF">FM114_13590</name>
</gene>
<evidence type="ECO:0000259" key="1">
    <source>
        <dbReference type="Pfam" id="PF13338"/>
    </source>
</evidence>
<sequence length="311" mass="34615">MDTRTTRELLAEGHSSEYLRRAVEQGNLVRVRRGAYAASASPDARQRHRQLIDATLPGLRDAVLSHHSAAVVHGIELPHAVPSRVQVIRTRSSKGGGQRNGVVHTRMVRLPPEDIECVDGLVVTSRARTVVDLARGMGFDAAVILLDAALRDPAGQGKESTKYRAAIEAVIRRCGRVPGIKMARDALAFADGRAESPLESRSRLMMWRHHLPMPVLQREVLDRNGHLLARLDFAWEEEMLYGECDGQVKYGVLLAEGQTPSGAVMQEKRRANDLAALGWREIRWDDHDVRYPTVLCRRIEDALRRGIPDAA</sequence>
<dbReference type="RefSeq" id="WP_094765686.1">
    <property type="nucleotide sequence ID" value="NZ_FUKQ01000049.1"/>
</dbReference>
<reference evidence="2 3" key="1">
    <citation type="submission" date="2017-02" db="EMBL/GenBank/DDBJ databases">
        <authorList>
            <person name="Peterson S.W."/>
        </authorList>
    </citation>
    <scope>NUCLEOTIDE SEQUENCE [LARGE SCALE GENOMIC DNA]</scope>
    <source>
        <strain evidence="2 3">LSP_Lj1</strain>
    </source>
</reference>
<dbReference type="OrthoDB" id="5143202at2"/>
<feature type="domain" description="AbiEi antitoxin N-terminal" evidence="1">
    <location>
        <begin position="5"/>
        <end position="37"/>
    </location>
</feature>
<dbReference type="InterPro" id="IPR025159">
    <property type="entry name" value="AbiEi_N"/>
</dbReference>
<dbReference type="Proteomes" id="UP000188342">
    <property type="component" value="Unassembled WGS sequence"/>
</dbReference>